<keyword evidence="3 6" id="KW-0812">Transmembrane</keyword>
<feature type="transmembrane region" description="Helical" evidence="6">
    <location>
        <begin position="714"/>
        <end position="736"/>
    </location>
</feature>
<keyword evidence="5 6" id="KW-0472">Membrane</keyword>
<feature type="domain" description="MacB-like periplasmic core" evidence="8">
    <location>
        <begin position="432"/>
        <end position="596"/>
    </location>
</feature>
<dbReference type="PANTHER" id="PTHR30572">
    <property type="entry name" value="MEMBRANE COMPONENT OF TRANSPORTER-RELATED"/>
    <property type="match status" value="1"/>
</dbReference>
<keyword evidence="4 6" id="KW-1133">Transmembrane helix</keyword>
<feature type="domain" description="ABC3 transporter permease C-terminal" evidence="7">
    <location>
        <begin position="244"/>
        <end position="359"/>
    </location>
</feature>
<evidence type="ECO:0000256" key="3">
    <source>
        <dbReference type="ARBA" id="ARBA00022692"/>
    </source>
</evidence>
<feature type="transmembrane region" description="Helical" evidence="6">
    <location>
        <begin position="631"/>
        <end position="652"/>
    </location>
</feature>
<gene>
    <name evidence="9" type="ORF">CE91St3_33760</name>
</gene>
<comment type="caution">
    <text evidence="9">The sequence shown here is derived from an EMBL/GenBank/DDBJ whole genome shotgun (WGS) entry which is preliminary data.</text>
</comment>
<feature type="transmembrane region" description="Helical" evidence="6">
    <location>
        <begin position="329"/>
        <end position="349"/>
    </location>
</feature>
<dbReference type="PANTHER" id="PTHR30572:SF18">
    <property type="entry name" value="ABC-TYPE MACROLIDE FAMILY EXPORT SYSTEM PERMEASE COMPONENT 2"/>
    <property type="match status" value="1"/>
</dbReference>
<dbReference type="Proteomes" id="UP001055114">
    <property type="component" value="Unassembled WGS sequence"/>
</dbReference>
<feature type="transmembrane region" description="Helical" evidence="6">
    <location>
        <begin position="236"/>
        <end position="256"/>
    </location>
</feature>
<dbReference type="InterPro" id="IPR050250">
    <property type="entry name" value="Macrolide_Exporter_MacB"/>
</dbReference>
<feature type="domain" description="ABC3 transporter permease C-terminal" evidence="7">
    <location>
        <begin position="633"/>
        <end position="746"/>
    </location>
</feature>
<dbReference type="AlphaFoldDB" id="A0AA37K8Z5"/>
<comment type="subcellular location">
    <subcellularLocation>
        <location evidence="1">Cell membrane</location>
        <topology evidence="1">Multi-pass membrane protein</topology>
    </subcellularLocation>
</comment>
<keyword evidence="2" id="KW-1003">Cell membrane</keyword>
<sequence length="753" mass="84086">MMQVTYEWGFDRFHKHADRLYRLEITHGESGAQACLSRPLIEAFTASSPHIEKGAFLNGFVDKEKMTVEHNGERKPFLEILYPVSADYADVFEFTMIEGERRALDIADQVLIPQSMARKFFGTSSASGKVITGEGWTATVGGVYKDFPDNSIVRNAVYRKIPDSYGKGGWTQNNFECYVRLDRASSADGLVDNFKRNFHHEQLTWETMDLRLTALPDVYFETDCSFDTQKQKGSYALMRLLSGIALLIVVIAAINFTNFSNAQVPMRVRSINTQKVLGGSVGMIRFSLVLEAVGICLSAYLLALFYVYNLSLTSFADIVVGGLSLKGRLPLVAGVGVFVILIGVGASYWPARYITSFPPALVLKGNYGLSPKGKLLRNGLVCLQFVVSFILIIGALFVNLQNRQMLRMPLGFDKEQVVVVDHLTNKLQGQPELIRQKLEGIPDVESVSMVSHLIGTTDNYARMGRSHNGEMVNYLLVQADPSILDVLGIEPTAGRNFQPEDNLGDGVYIFNEMARKQYGFEPGDLLSLDMTYDGGETHLREEIAGFMPDLKYNSFKSITEPFAFYVGKNRMVGALSRLMIRTRAGADYEGLKTALAASLCGIDPDYLPSLSLFDEKQDYLYEKELRAGRQITFFSLVTVLISLIGVFGVVMLESEYKRKEVGVRKVFGATVGDLLRLFNKMYLQITAVCFVVAVPVAYYAIVRWQESFIYKVSLSWWLFLLAFVSVTAITLLTVSVQSWHVANVNPVDSLKSE</sequence>
<protein>
    <submittedName>
        <fullName evidence="9">ABC transporter permease</fullName>
    </submittedName>
</protein>
<name>A0AA37K8Z5_9BACT</name>
<evidence type="ECO:0000259" key="7">
    <source>
        <dbReference type="Pfam" id="PF02687"/>
    </source>
</evidence>
<feature type="transmembrane region" description="Helical" evidence="6">
    <location>
        <begin position="375"/>
        <end position="398"/>
    </location>
</feature>
<evidence type="ECO:0000256" key="6">
    <source>
        <dbReference type="SAM" id="Phobius"/>
    </source>
</evidence>
<evidence type="ECO:0000256" key="1">
    <source>
        <dbReference type="ARBA" id="ARBA00004651"/>
    </source>
</evidence>
<reference evidence="9" key="1">
    <citation type="submission" date="2022-01" db="EMBL/GenBank/DDBJ databases">
        <title>Novel bile acid biosynthetic pathways are enriched in the microbiome of centenarians.</title>
        <authorList>
            <person name="Sato Y."/>
            <person name="Atarashi K."/>
            <person name="Plichta R.D."/>
            <person name="Arai Y."/>
            <person name="Sasajima S."/>
            <person name="Kearney M.S."/>
            <person name="Suda W."/>
            <person name="Takeshita K."/>
            <person name="Sasaki T."/>
            <person name="Okamoto S."/>
            <person name="Skelly N.A."/>
            <person name="Okamura Y."/>
            <person name="Vlamakis H."/>
            <person name="Li Y."/>
            <person name="Tanoue T."/>
            <person name="Takei H."/>
            <person name="Nittono H."/>
            <person name="Narushima S."/>
            <person name="Irie J."/>
            <person name="Itoh H."/>
            <person name="Moriya K."/>
            <person name="Sugiura Y."/>
            <person name="Suematsu M."/>
            <person name="Moritoki N."/>
            <person name="Shibata S."/>
            <person name="Littman R.D."/>
            <person name="Fischbach A.M."/>
            <person name="Uwamino Y."/>
            <person name="Inoue T."/>
            <person name="Honda A."/>
            <person name="Hattori M."/>
            <person name="Murai T."/>
            <person name="Xavier J.R."/>
            <person name="Hirose N."/>
            <person name="Honda K."/>
        </authorList>
    </citation>
    <scope>NUCLEOTIDE SEQUENCE</scope>
    <source>
        <strain evidence="9">CE91-St3</strain>
    </source>
</reference>
<evidence type="ECO:0000256" key="5">
    <source>
        <dbReference type="ARBA" id="ARBA00023136"/>
    </source>
</evidence>
<feature type="transmembrane region" description="Helical" evidence="6">
    <location>
        <begin position="286"/>
        <end position="308"/>
    </location>
</feature>
<evidence type="ECO:0000256" key="2">
    <source>
        <dbReference type="ARBA" id="ARBA00022475"/>
    </source>
</evidence>
<dbReference type="GO" id="GO:0005886">
    <property type="term" value="C:plasma membrane"/>
    <property type="evidence" value="ECO:0007669"/>
    <property type="project" value="UniProtKB-SubCell"/>
</dbReference>
<evidence type="ECO:0000256" key="4">
    <source>
        <dbReference type="ARBA" id="ARBA00022989"/>
    </source>
</evidence>
<feature type="domain" description="MacB-like periplasmic core" evidence="8">
    <location>
        <begin position="14"/>
        <end position="191"/>
    </location>
</feature>
<proteinExistence type="predicted"/>
<evidence type="ECO:0000259" key="8">
    <source>
        <dbReference type="Pfam" id="PF12704"/>
    </source>
</evidence>
<accession>A0AA37K8Z5</accession>
<dbReference type="InterPro" id="IPR025857">
    <property type="entry name" value="MacB_PCD"/>
</dbReference>
<dbReference type="Pfam" id="PF12704">
    <property type="entry name" value="MacB_PCD"/>
    <property type="match status" value="2"/>
</dbReference>
<evidence type="ECO:0000313" key="10">
    <source>
        <dbReference type="Proteomes" id="UP001055114"/>
    </source>
</evidence>
<feature type="transmembrane region" description="Helical" evidence="6">
    <location>
        <begin position="681"/>
        <end position="702"/>
    </location>
</feature>
<organism evidence="9 10">
    <name type="scientific">Parabacteroides merdae</name>
    <dbReference type="NCBI Taxonomy" id="46503"/>
    <lineage>
        <taxon>Bacteria</taxon>
        <taxon>Pseudomonadati</taxon>
        <taxon>Bacteroidota</taxon>
        <taxon>Bacteroidia</taxon>
        <taxon>Bacteroidales</taxon>
        <taxon>Tannerellaceae</taxon>
        <taxon>Parabacteroides</taxon>
    </lineage>
</organism>
<dbReference type="InterPro" id="IPR003838">
    <property type="entry name" value="ABC3_permease_C"/>
</dbReference>
<dbReference type="EMBL" id="BQNZ01000003">
    <property type="protein sequence ID" value="GKH73513.1"/>
    <property type="molecule type" value="Genomic_DNA"/>
</dbReference>
<dbReference type="GO" id="GO:0022857">
    <property type="term" value="F:transmembrane transporter activity"/>
    <property type="evidence" value="ECO:0007669"/>
    <property type="project" value="TreeGrafter"/>
</dbReference>
<dbReference type="Pfam" id="PF02687">
    <property type="entry name" value="FtsX"/>
    <property type="match status" value="2"/>
</dbReference>
<evidence type="ECO:0000313" key="9">
    <source>
        <dbReference type="EMBL" id="GKH73513.1"/>
    </source>
</evidence>